<dbReference type="InterPro" id="IPR035386">
    <property type="entry name" value="Arm-DNA-bind_5"/>
</dbReference>
<organism evidence="5 6">
    <name type="scientific">Dyadobacter sandarakinus</name>
    <dbReference type="NCBI Taxonomy" id="2747268"/>
    <lineage>
        <taxon>Bacteria</taxon>
        <taxon>Pseudomonadati</taxon>
        <taxon>Bacteroidota</taxon>
        <taxon>Cytophagia</taxon>
        <taxon>Cytophagales</taxon>
        <taxon>Spirosomataceae</taxon>
        <taxon>Dyadobacter</taxon>
    </lineage>
</organism>
<evidence type="ECO:0000256" key="1">
    <source>
        <dbReference type="ARBA" id="ARBA00008857"/>
    </source>
</evidence>
<dbReference type="InterPro" id="IPR025269">
    <property type="entry name" value="SAM-like_dom"/>
</dbReference>
<accession>A0ABX7I6N4</accession>
<evidence type="ECO:0000256" key="3">
    <source>
        <dbReference type="ARBA" id="ARBA00023172"/>
    </source>
</evidence>
<dbReference type="InterPro" id="IPR011010">
    <property type="entry name" value="DNA_brk_join_enz"/>
</dbReference>
<gene>
    <name evidence="5" type="ORF">HWI92_11900</name>
</gene>
<dbReference type="Pfam" id="PF17293">
    <property type="entry name" value="Arm-DNA-bind_5"/>
    <property type="match status" value="1"/>
</dbReference>
<dbReference type="RefSeq" id="WP_204664028.1">
    <property type="nucleotide sequence ID" value="NZ_CP056775.1"/>
</dbReference>
<dbReference type="SUPFAM" id="SSF56349">
    <property type="entry name" value="DNA breaking-rejoining enzymes"/>
    <property type="match status" value="1"/>
</dbReference>
<dbReference type="InterPro" id="IPR010998">
    <property type="entry name" value="Integrase_recombinase_N"/>
</dbReference>
<dbReference type="Gene3D" id="1.10.443.10">
    <property type="entry name" value="Intergrase catalytic core"/>
    <property type="match status" value="1"/>
</dbReference>
<dbReference type="Proteomes" id="UP000612680">
    <property type="component" value="Chromosome"/>
</dbReference>
<sequence>MLSKSFTLLFYLKKRNNYVKGGLPIYMRLTIDGQRIEISTKRDCEPEKWNSIAGRKNGVKEDVKLLNAYLDTLQSKVYEVHRQLIESGRQITAESVKNLLVGNTVKPRMILEIFQEHNEKMAKLVGLDYAPGTLERYKTSFEHTRDFIKYKYKVTDLAIEKLDYEFIADYEFWMKTVRKCSHNTTMKYLSNFKKIVLLCIKRGWIARDPFHAYKMTKHEVDRQALTATELQLIANRDFGQGRLDQVRDIFLFCCYTGLAYADVHKLKRSEIVEGGDGEKWVVIKRQKTDSPSRIPLLPQALSIVSEYDEHPQCVNQDRVLPVLSNQKMNSYLKEISDLCGIAKPVTFHLARHTFATTVTLTNGVPIESVSKMLGHRNIKTTQLYAKIVDKKIGDDMRKLKEVLADTHI</sequence>
<dbReference type="Pfam" id="PF13102">
    <property type="entry name" value="Phage_int_SAM_5"/>
    <property type="match status" value="1"/>
</dbReference>
<evidence type="ECO:0000313" key="6">
    <source>
        <dbReference type="Proteomes" id="UP000612680"/>
    </source>
</evidence>
<dbReference type="InterPro" id="IPR013762">
    <property type="entry name" value="Integrase-like_cat_sf"/>
</dbReference>
<reference evidence="5 6" key="1">
    <citation type="submission" date="2020-06" db="EMBL/GenBank/DDBJ databases">
        <title>Dyadobacter sandarakinus sp. nov., isolated from the soil of the Arctic Yellow River Station.</title>
        <authorList>
            <person name="Zhang Y."/>
            <person name="Peng F."/>
        </authorList>
    </citation>
    <scope>NUCLEOTIDE SEQUENCE [LARGE SCALE GENOMIC DNA]</scope>
    <source>
        <strain evidence="5 6">Q3-56</strain>
    </source>
</reference>
<feature type="domain" description="Tyr recombinase" evidence="4">
    <location>
        <begin position="220"/>
        <end position="401"/>
    </location>
</feature>
<dbReference type="EMBL" id="CP056775">
    <property type="protein sequence ID" value="QRR01560.1"/>
    <property type="molecule type" value="Genomic_DNA"/>
</dbReference>
<dbReference type="InterPro" id="IPR050090">
    <property type="entry name" value="Tyrosine_recombinase_XerCD"/>
</dbReference>
<dbReference type="Pfam" id="PF00589">
    <property type="entry name" value="Phage_integrase"/>
    <property type="match status" value="1"/>
</dbReference>
<evidence type="ECO:0000259" key="4">
    <source>
        <dbReference type="PROSITE" id="PS51898"/>
    </source>
</evidence>
<protein>
    <submittedName>
        <fullName evidence="5">Site-specific integrase</fullName>
    </submittedName>
</protein>
<keyword evidence="2" id="KW-0238">DNA-binding</keyword>
<dbReference type="Gene3D" id="1.10.150.130">
    <property type="match status" value="1"/>
</dbReference>
<comment type="similarity">
    <text evidence="1">Belongs to the 'phage' integrase family.</text>
</comment>
<evidence type="ECO:0000313" key="5">
    <source>
        <dbReference type="EMBL" id="QRR01560.1"/>
    </source>
</evidence>
<proteinExistence type="inferred from homology"/>
<keyword evidence="6" id="KW-1185">Reference proteome</keyword>
<dbReference type="PANTHER" id="PTHR30349">
    <property type="entry name" value="PHAGE INTEGRASE-RELATED"/>
    <property type="match status" value="1"/>
</dbReference>
<dbReference type="InterPro" id="IPR002104">
    <property type="entry name" value="Integrase_catalytic"/>
</dbReference>
<keyword evidence="3" id="KW-0233">DNA recombination</keyword>
<name>A0ABX7I6N4_9BACT</name>
<dbReference type="CDD" id="cd01185">
    <property type="entry name" value="INTN1_C_like"/>
    <property type="match status" value="1"/>
</dbReference>
<evidence type="ECO:0000256" key="2">
    <source>
        <dbReference type="ARBA" id="ARBA00023125"/>
    </source>
</evidence>
<dbReference type="PANTHER" id="PTHR30349:SF64">
    <property type="entry name" value="PROPHAGE INTEGRASE INTD-RELATED"/>
    <property type="match status" value="1"/>
</dbReference>
<dbReference type="PROSITE" id="PS51898">
    <property type="entry name" value="TYR_RECOMBINASE"/>
    <property type="match status" value="1"/>
</dbReference>